<organism evidence="1 2">
    <name type="scientific">Streptomyces catenulae</name>
    <dbReference type="NCBI Taxonomy" id="66875"/>
    <lineage>
        <taxon>Bacteria</taxon>
        <taxon>Bacillati</taxon>
        <taxon>Actinomycetota</taxon>
        <taxon>Actinomycetes</taxon>
        <taxon>Kitasatosporales</taxon>
        <taxon>Streptomycetaceae</taxon>
        <taxon>Streptomyces</taxon>
    </lineage>
</organism>
<reference evidence="1 2" key="1">
    <citation type="submission" date="2024-06" db="EMBL/GenBank/DDBJ databases">
        <title>The Natural Products Discovery Center: Release of the First 8490 Sequenced Strains for Exploring Actinobacteria Biosynthetic Diversity.</title>
        <authorList>
            <person name="Kalkreuter E."/>
            <person name="Kautsar S.A."/>
            <person name="Yang D."/>
            <person name="Bader C.D."/>
            <person name="Teijaro C.N."/>
            <person name="Fluegel L."/>
            <person name="Davis C.M."/>
            <person name="Simpson J.R."/>
            <person name="Lauterbach L."/>
            <person name="Steele A.D."/>
            <person name="Gui C."/>
            <person name="Meng S."/>
            <person name="Li G."/>
            <person name="Viehrig K."/>
            <person name="Ye F."/>
            <person name="Su P."/>
            <person name="Kiefer A.F."/>
            <person name="Nichols A."/>
            <person name="Cepeda A.J."/>
            <person name="Yan W."/>
            <person name="Fan B."/>
            <person name="Jiang Y."/>
            <person name="Adhikari A."/>
            <person name="Zheng C.-J."/>
            <person name="Schuster L."/>
            <person name="Cowan T.M."/>
            <person name="Smanski M.J."/>
            <person name="Chevrette M.G."/>
            <person name="De Carvalho L.P.S."/>
            <person name="Shen B."/>
        </authorList>
    </citation>
    <scope>NUCLEOTIDE SEQUENCE [LARGE SCALE GENOMIC DNA]</scope>
    <source>
        <strain evidence="1 2">NPDC033039</strain>
    </source>
</reference>
<dbReference type="EMBL" id="JBEZVI010000015">
    <property type="protein sequence ID" value="MEU3712218.1"/>
    <property type="molecule type" value="Genomic_DNA"/>
</dbReference>
<gene>
    <name evidence="1" type="ORF">AB0E61_19265</name>
</gene>
<protein>
    <submittedName>
        <fullName evidence="1">Uncharacterized protein</fullName>
    </submittedName>
</protein>
<comment type="caution">
    <text evidence="1">The sequence shown here is derived from an EMBL/GenBank/DDBJ whole genome shotgun (WGS) entry which is preliminary data.</text>
</comment>
<accession>A0ABV2Z2J6</accession>
<evidence type="ECO:0000313" key="1">
    <source>
        <dbReference type="EMBL" id="MEU3712218.1"/>
    </source>
</evidence>
<name>A0ABV2Z2J6_9ACTN</name>
<keyword evidence="2" id="KW-1185">Reference proteome</keyword>
<dbReference type="Proteomes" id="UP001550853">
    <property type="component" value="Unassembled WGS sequence"/>
</dbReference>
<sequence>MMSKLARDRCACCGNEIPPEPGRSGRPRDYCDPTCRRRAQRLRDRQKLTTSAEAGQQRLSPPIAESVYVAAGILAATAQRKASLGLLLEQAELVKTELATFVAAAVRDERNEGVPWEAIATDAGTSVASARTRWTALKLEKLLALRKPPALTPPPEATGPEYAIGPVPAASPAPQLAPEALGNALTTLQIRQDLPLADIAAEAELADDDVESLLKGERTASWAVTRMLTEILLSEPHDARAVRYIWEAVTGHPRSVPETVDAAQRRLHDALRGLRLTVGGPSDTEISRRCALPTALVHHLLNGGRPENWEQLAAATVGMAVHHSWIRPHWDDLQRALADGEALRNDRAGS</sequence>
<dbReference type="RefSeq" id="WP_030285052.1">
    <property type="nucleotide sequence ID" value="NZ_JBEZVI010000015.1"/>
</dbReference>
<proteinExistence type="predicted"/>
<evidence type="ECO:0000313" key="2">
    <source>
        <dbReference type="Proteomes" id="UP001550853"/>
    </source>
</evidence>